<keyword evidence="3" id="KW-1185">Reference proteome</keyword>
<keyword evidence="1" id="KW-1133">Transmembrane helix</keyword>
<keyword evidence="1" id="KW-0472">Membrane</keyword>
<evidence type="ECO:0000256" key="1">
    <source>
        <dbReference type="SAM" id="Phobius"/>
    </source>
</evidence>
<proteinExistence type="predicted"/>
<feature type="transmembrane region" description="Helical" evidence="1">
    <location>
        <begin position="268"/>
        <end position="286"/>
    </location>
</feature>
<dbReference type="OrthoDB" id="6209688at2"/>
<sequence length="450" mass="53131">MINVEKQDALTLKITHVMPASKKLDFEFALFVPGDIPLSPIVLPENDFYYGAMSEKRAYYSDETLLPLVHARLAKRGRLSNNQYRVSLSLFAYQYVIALDKAVDELNQEKRDTVTEDEIDEVLELSLDILKRLRRSIPYDETLKRYYANIDNYLSWYTEQHFLSLVAHLPRGGDYSTVKQRLIVLCEKEKAHRELNKYNSKKAREDITRMSNKMRLLRRLIEYPILLRKKSTTMGNNMIRAVKGIATGIVMLFVTTTMLMARDYLGEITASFILAMSVVYAFREVFKDDLRELMLRWIRKGKPKWRARYFDPSTNKVVGRKIEWLDYTKFNNLPYQMQSIRKHRVSQREEQILHYRCQTEMTTTLFMSGYEQTRETLNISLAQIARLMEKGSNRIYQLKDGQVSKESVEKRHLLNLIIKEDNHLGEETYYRWKIVINRSKIVDIEQITVK</sequence>
<organism evidence="2 3">
    <name type="scientific">Vibrio tapetis subsp. tapetis</name>
    <dbReference type="NCBI Taxonomy" id="1671868"/>
    <lineage>
        <taxon>Bacteria</taxon>
        <taxon>Pseudomonadati</taxon>
        <taxon>Pseudomonadota</taxon>
        <taxon>Gammaproteobacteria</taxon>
        <taxon>Vibrionales</taxon>
        <taxon>Vibrionaceae</taxon>
        <taxon>Vibrio</taxon>
    </lineage>
</organism>
<dbReference type="AlphaFoldDB" id="A0A2N8Z9H9"/>
<dbReference type="Proteomes" id="UP000235828">
    <property type="component" value="Chromosome A"/>
</dbReference>
<keyword evidence="1" id="KW-0812">Transmembrane</keyword>
<reference evidence="2 3" key="1">
    <citation type="submission" date="2017-10" db="EMBL/GenBank/DDBJ databases">
        <authorList>
            <person name="Banno H."/>
            <person name="Chua N.-H."/>
        </authorList>
    </citation>
    <scope>NUCLEOTIDE SEQUENCE [LARGE SCALE GENOMIC DNA]</scope>
    <source>
        <strain evidence="2">Vibrio tapetis CECT4600</strain>
    </source>
</reference>
<protein>
    <submittedName>
        <fullName evidence="2">Uncharacterized protein</fullName>
    </submittedName>
</protein>
<dbReference type="RefSeq" id="WP_102521402.1">
    <property type="nucleotide sequence ID" value="NZ_LT960611.1"/>
</dbReference>
<evidence type="ECO:0000313" key="3">
    <source>
        <dbReference type="Proteomes" id="UP000235828"/>
    </source>
</evidence>
<dbReference type="KEGG" id="vta:A0596"/>
<accession>A0A2N8Z9H9</accession>
<name>A0A2N8Z9H9_9VIBR</name>
<gene>
    <name evidence="2" type="ORF">VTAP4600_A0596</name>
</gene>
<dbReference type="EMBL" id="LT960611">
    <property type="protein sequence ID" value="SON48575.1"/>
    <property type="molecule type" value="Genomic_DNA"/>
</dbReference>
<evidence type="ECO:0000313" key="2">
    <source>
        <dbReference type="EMBL" id="SON48575.1"/>
    </source>
</evidence>
<feature type="transmembrane region" description="Helical" evidence="1">
    <location>
        <begin position="238"/>
        <end position="262"/>
    </location>
</feature>